<feature type="chain" id="PRO_5024450797" evidence="4">
    <location>
        <begin position="28"/>
        <end position="326"/>
    </location>
</feature>
<evidence type="ECO:0000259" key="5">
    <source>
        <dbReference type="Pfam" id="PF13407"/>
    </source>
</evidence>
<dbReference type="Proteomes" id="UP000323425">
    <property type="component" value="Unassembled WGS sequence"/>
</dbReference>
<dbReference type="EMBL" id="VTFH01000001">
    <property type="protein sequence ID" value="KAA8562774.1"/>
    <property type="molecule type" value="Genomic_DNA"/>
</dbReference>
<dbReference type="GO" id="GO:0030246">
    <property type="term" value="F:carbohydrate binding"/>
    <property type="evidence" value="ECO:0007669"/>
    <property type="project" value="UniProtKB-ARBA"/>
</dbReference>
<dbReference type="Gene3D" id="3.40.50.2300">
    <property type="match status" value="2"/>
</dbReference>
<dbReference type="AlphaFoldDB" id="A0A5M9J155"/>
<dbReference type="PANTHER" id="PTHR46847:SF1">
    <property type="entry name" value="D-ALLOSE-BINDING PERIPLASMIC PROTEIN-RELATED"/>
    <property type="match status" value="1"/>
</dbReference>
<gene>
    <name evidence="6" type="primary">thpA_3</name>
    <name evidence="6" type="ORF">FX985_02840</name>
</gene>
<evidence type="ECO:0000313" key="7">
    <source>
        <dbReference type="Proteomes" id="UP000323425"/>
    </source>
</evidence>
<evidence type="ECO:0000313" key="6">
    <source>
        <dbReference type="EMBL" id="KAA8562774.1"/>
    </source>
</evidence>
<accession>A0A5M9J155</accession>
<proteinExistence type="inferred from homology"/>
<dbReference type="InterPro" id="IPR028082">
    <property type="entry name" value="Peripla_BP_I"/>
</dbReference>
<evidence type="ECO:0000256" key="1">
    <source>
        <dbReference type="ARBA" id="ARBA00004196"/>
    </source>
</evidence>
<protein>
    <submittedName>
        <fullName evidence="6">D-threitol-binding protein</fullName>
    </submittedName>
</protein>
<sequence>MFEVSVFRRALLAVGASVLLASGLAQAESKSSRVIFLGADDVCSYCAVYNSALRDYAKEKKLDLEIVTNKFDPAQQASQIDQAIAKKPDVILLWAIDGAALIPSIRKIDKAGIPLLLTDVLPDRKFEKYWKSYSGPDNEAAGRLAAQLMVDGFKAKGMELKGDIITITGIVSQAQVIDRSRGFAEELAKLAPDIKIVGSQPGNWDQGIATNATAGLLTRFGSTIKGIYSHEDAMVAGSVVALERAGIDPSKLSIVSLGCEPSGVSLIKSGKLYATVLQSPLDDATYAIDNVVDYLAGKPLEKLKLQPMPAVTQANVDEVCKPWPAS</sequence>
<dbReference type="RefSeq" id="WP_150294318.1">
    <property type="nucleotide sequence ID" value="NZ_VTFH01000001.1"/>
</dbReference>
<dbReference type="GO" id="GO:0030313">
    <property type="term" value="C:cell envelope"/>
    <property type="evidence" value="ECO:0007669"/>
    <property type="project" value="UniProtKB-SubCell"/>
</dbReference>
<evidence type="ECO:0000256" key="4">
    <source>
        <dbReference type="SAM" id="SignalP"/>
    </source>
</evidence>
<organism evidence="6 7">
    <name type="scientific">Pseudomonas extremaustralis</name>
    <dbReference type="NCBI Taxonomy" id="359110"/>
    <lineage>
        <taxon>Bacteria</taxon>
        <taxon>Pseudomonadati</taxon>
        <taxon>Pseudomonadota</taxon>
        <taxon>Gammaproteobacteria</taxon>
        <taxon>Pseudomonadales</taxon>
        <taxon>Pseudomonadaceae</taxon>
        <taxon>Pseudomonas</taxon>
    </lineage>
</organism>
<feature type="domain" description="Periplasmic binding protein" evidence="5">
    <location>
        <begin position="45"/>
        <end position="298"/>
    </location>
</feature>
<reference evidence="6 7" key="1">
    <citation type="journal article" date="2018" name="Plant Biotechnol. Rep.">
        <title>Diversity and antifungal activity of endophytic bacteria associated with Panax ginseng seedlings.</title>
        <authorList>
            <person name="Park J.M."/>
            <person name="Hong C.E."/>
            <person name="Jo S.H."/>
        </authorList>
    </citation>
    <scope>NUCLEOTIDE SEQUENCE [LARGE SCALE GENOMIC DNA]</scope>
    <source>
        <strain evidence="6 7">PgKB38</strain>
    </source>
</reference>
<dbReference type="PANTHER" id="PTHR46847">
    <property type="entry name" value="D-ALLOSE-BINDING PERIPLASMIC PROTEIN-RELATED"/>
    <property type="match status" value="1"/>
</dbReference>
<comment type="subcellular location">
    <subcellularLocation>
        <location evidence="1">Cell envelope</location>
    </subcellularLocation>
</comment>
<dbReference type="Pfam" id="PF13407">
    <property type="entry name" value="Peripla_BP_4"/>
    <property type="match status" value="1"/>
</dbReference>
<dbReference type="GO" id="GO:0055085">
    <property type="term" value="P:transmembrane transport"/>
    <property type="evidence" value="ECO:0007669"/>
    <property type="project" value="UniProtKB-ARBA"/>
</dbReference>
<comment type="similarity">
    <text evidence="2">Belongs to the bacterial solute-binding protein 2 family.</text>
</comment>
<dbReference type="SUPFAM" id="SSF53822">
    <property type="entry name" value="Periplasmic binding protein-like I"/>
    <property type="match status" value="1"/>
</dbReference>
<name>A0A5M9J155_9PSED</name>
<comment type="caution">
    <text evidence="6">The sequence shown here is derived from an EMBL/GenBank/DDBJ whole genome shotgun (WGS) entry which is preliminary data.</text>
</comment>
<dbReference type="InterPro" id="IPR025997">
    <property type="entry name" value="SBP_2_dom"/>
</dbReference>
<dbReference type="CDD" id="cd01536">
    <property type="entry name" value="PBP1_ABC_sugar_binding-like"/>
    <property type="match status" value="1"/>
</dbReference>
<feature type="signal peptide" evidence="4">
    <location>
        <begin position="1"/>
        <end position="27"/>
    </location>
</feature>
<evidence type="ECO:0000256" key="3">
    <source>
        <dbReference type="ARBA" id="ARBA00022729"/>
    </source>
</evidence>
<evidence type="ECO:0000256" key="2">
    <source>
        <dbReference type="ARBA" id="ARBA00007639"/>
    </source>
</evidence>
<keyword evidence="3 4" id="KW-0732">Signal</keyword>